<feature type="transmembrane region" description="Helical" evidence="1">
    <location>
        <begin position="32"/>
        <end position="51"/>
    </location>
</feature>
<keyword evidence="1" id="KW-0812">Transmembrane</keyword>
<dbReference type="PANTHER" id="PTHR46663">
    <property type="entry name" value="DIGUANYLATE CYCLASE DGCT-RELATED"/>
    <property type="match status" value="1"/>
</dbReference>
<feature type="transmembrane region" description="Helical" evidence="1">
    <location>
        <begin position="58"/>
        <end position="82"/>
    </location>
</feature>
<organism evidence="3 4">
    <name type="scientific">Planosporangium mesophilum</name>
    <dbReference type="NCBI Taxonomy" id="689768"/>
    <lineage>
        <taxon>Bacteria</taxon>
        <taxon>Bacillati</taxon>
        <taxon>Actinomycetota</taxon>
        <taxon>Actinomycetes</taxon>
        <taxon>Micromonosporales</taxon>
        <taxon>Micromonosporaceae</taxon>
        <taxon>Planosporangium</taxon>
    </lineage>
</organism>
<keyword evidence="1" id="KW-0472">Membrane</keyword>
<dbReference type="SMART" id="SM00267">
    <property type="entry name" value="GGDEF"/>
    <property type="match status" value="1"/>
</dbReference>
<keyword evidence="4" id="KW-1185">Reference proteome</keyword>
<dbReference type="PANTHER" id="PTHR46663:SF2">
    <property type="entry name" value="GGDEF DOMAIN-CONTAINING PROTEIN"/>
    <property type="match status" value="1"/>
</dbReference>
<evidence type="ECO:0000259" key="2">
    <source>
        <dbReference type="PROSITE" id="PS50887"/>
    </source>
</evidence>
<feature type="transmembrane region" description="Helical" evidence="1">
    <location>
        <begin position="150"/>
        <end position="171"/>
    </location>
</feature>
<feature type="transmembrane region" description="Helical" evidence="1">
    <location>
        <begin position="281"/>
        <end position="301"/>
    </location>
</feature>
<sequence>MRSRLITGCYVVASLFATVAYPALPVTARPTVYLLAALCPLLPVAGCLPRTPRPYRRALWLIVSALSVIGAGNLINAVAIANTGARSGVAQLIVTVGHVLMLLSALQLVRQRGRDDVGGIIDMTVVAIATVGVLWAIALQPRLESVGARVGGQASLMVITLSLGGILGALVRLEVRSRRPLLALRLFMVVLLLAVVGNLGLALTGSFVAVYRPAWLDMVFLLSYLTLGAAASHRSMVTLLSPGPTSQDRLSRLHLVFLGLALGINPVVAGVQQVLGRPVDALVPAIGTTAIVPLVMVRIGWLSAQRLRAERALSHQATHDPLTGLPNRAEFLTRLTAALSAEPGATRPPVLLFCDLDGFKAVNDRFGHVVGDELLHQVGSRLARCLREGDTLARYGGDEFVILCPAAATPAVVDRICQRIEQALSAPFELGGEAVTIGVSVGAVTAVPGMDADAIIRRADEAMYLAKRNRAAGAHLSLRVA</sequence>
<dbReference type="InterPro" id="IPR000160">
    <property type="entry name" value="GGDEF_dom"/>
</dbReference>
<evidence type="ECO:0000313" key="4">
    <source>
        <dbReference type="Proteomes" id="UP000599074"/>
    </source>
</evidence>
<feature type="transmembrane region" description="Helical" evidence="1">
    <location>
        <begin position="183"/>
        <end position="208"/>
    </location>
</feature>
<name>A0A8J3X3U9_9ACTN</name>
<protein>
    <recommendedName>
        <fullName evidence="2">GGDEF domain-containing protein</fullName>
    </recommendedName>
</protein>
<comment type="caution">
    <text evidence="3">The sequence shown here is derived from an EMBL/GenBank/DDBJ whole genome shotgun (WGS) entry which is preliminary data.</text>
</comment>
<dbReference type="PROSITE" id="PS50887">
    <property type="entry name" value="GGDEF"/>
    <property type="match status" value="1"/>
</dbReference>
<proteinExistence type="predicted"/>
<accession>A0A8J3X3U9</accession>
<dbReference type="InterPro" id="IPR043128">
    <property type="entry name" value="Rev_trsase/Diguanyl_cyclase"/>
</dbReference>
<reference evidence="3" key="1">
    <citation type="submission" date="2021-01" db="EMBL/GenBank/DDBJ databases">
        <title>Whole genome shotgun sequence of Planosporangium mesophilum NBRC 109066.</title>
        <authorList>
            <person name="Komaki H."/>
            <person name="Tamura T."/>
        </authorList>
    </citation>
    <scope>NUCLEOTIDE SEQUENCE</scope>
    <source>
        <strain evidence="3">NBRC 109066</strain>
    </source>
</reference>
<dbReference type="InterPro" id="IPR052163">
    <property type="entry name" value="DGC-Regulatory_Protein"/>
</dbReference>
<dbReference type="Pfam" id="PF00990">
    <property type="entry name" value="GGDEF"/>
    <property type="match status" value="1"/>
</dbReference>
<feature type="transmembrane region" description="Helical" evidence="1">
    <location>
        <begin position="88"/>
        <end position="108"/>
    </location>
</feature>
<dbReference type="NCBIfam" id="TIGR00254">
    <property type="entry name" value="GGDEF"/>
    <property type="match status" value="1"/>
</dbReference>
<dbReference type="RefSeq" id="WP_168117780.1">
    <property type="nucleotide sequence ID" value="NZ_BOON01000060.1"/>
</dbReference>
<feature type="transmembrane region" description="Helical" evidence="1">
    <location>
        <begin position="120"/>
        <end position="138"/>
    </location>
</feature>
<feature type="transmembrane region" description="Helical" evidence="1">
    <location>
        <begin position="253"/>
        <end position="275"/>
    </location>
</feature>
<dbReference type="InterPro" id="IPR029787">
    <property type="entry name" value="Nucleotide_cyclase"/>
</dbReference>
<keyword evidence="1" id="KW-1133">Transmembrane helix</keyword>
<dbReference type="AlphaFoldDB" id="A0A8J3X3U9"/>
<dbReference type="Gene3D" id="3.30.70.270">
    <property type="match status" value="1"/>
</dbReference>
<dbReference type="Proteomes" id="UP000599074">
    <property type="component" value="Unassembled WGS sequence"/>
</dbReference>
<evidence type="ECO:0000256" key="1">
    <source>
        <dbReference type="SAM" id="Phobius"/>
    </source>
</evidence>
<feature type="domain" description="GGDEF" evidence="2">
    <location>
        <begin position="347"/>
        <end position="481"/>
    </location>
</feature>
<gene>
    <name evidence="3" type="ORF">Pme01_54910</name>
</gene>
<feature type="transmembrane region" description="Helical" evidence="1">
    <location>
        <begin position="214"/>
        <end position="232"/>
    </location>
</feature>
<dbReference type="EMBL" id="BOON01000060">
    <property type="protein sequence ID" value="GII25894.1"/>
    <property type="molecule type" value="Genomic_DNA"/>
</dbReference>
<evidence type="ECO:0000313" key="3">
    <source>
        <dbReference type="EMBL" id="GII25894.1"/>
    </source>
</evidence>
<dbReference type="SUPFAM" id="SSF55073">
    <property type="entry name" value="Nucleotide cyclase"/>
    <property type="match status" value="1"/>
</dbReference>
<dbReference type="CDD" id="cd01949">
    <property type="entry name" value="GGDEF"/>
    <property type="match status" value="1"/>
</dbReference>